<evidence type="ECO:0000313" key="4">
    <source>
        <dbReference type="Proteomes" id="UP001189429"/>
    </source>
</evidence>
<reference evidence="3" key="1">
    <citation type="submission" date="2023-10" db="EMBL/GenBank/DDBJ databases">
        <authorList>
            <person name="Chen Y."/>
            <person name="Shah S."/>
            <person name="Dougan E. K."/>
            <person name="Thang M."/>
            <person name="Chan C."/>
        </authorList>
    </citation>
    <scope>NUCLEOTIDE SEQUENCE [LARGE SCALE GENOMIC DNA]</scope>
</reference>
<feature type="region of interest" description="Disordered" evidence="2">
    <location>
        <begin position="111"/>
        <end position="140"/>
    </location>
</feature>
<evidence type="ECO:0000256" key="1">
    <source>
        <dbReference type="SAM" id="Coils"/>
    </source>
</evidence>
<organism evidence="3 4">
    <name type="scientific">Prorocentrum cordatum</name>
    <dbReference type="NCBI Taxonomy" id="2364126"/>
    <lineage>
        <taxon>Eukaryota</taxon>
        <taxon>Sar</taxon>
        <taxon>Alveolata</taxon>
        <taxon>Dinophyceae</taxon>
        <taxon>Prorocentrales</taxon>
        <taxon>Prorocentraceae</taxon>
        <taxon>Prorocentrum</taxon>
    </lineage>
</organism>
<gene>
    <name evidence="3" type="ORF">PCOR1329_LOCUS30047</name>
</gene>
<dbReference type="EMBL" id="CAUYUJ010011448">
    <property type="protein sequence ID" value="CAK0831791.1"/>
    <property type="molecule type" value="Genomic_DNA"/>
</dbReference>
<sequence>MKTAESDIGKLTASIEAAEAKINELTTSIAADDTEIATLESDKAAQTSMRETQNEEFLAESQDFAESVDALERAIQVLTAQQYSRPQAEMMLQRLAKSRPALRPALAALLQQRAGQETAPRPWPPTSSSRAGSSICWRGC</sequence>
<comment type="caution">
    <text evidence="3">The sequence shown here is derived from an EMBL/GenBank/DDBJ whole genome shotgun (WGS) entry which is preliminary data.</text>
</comment>
<keyword evidence="4" id="KW-1185">Reference proteome</keyword>
<proteinExistence type="predicted"/>
<feature type="coiled-coil region" evidence="1">
    <location>
        <begin position="1"/>
        <end position="35"/>
    </location>
</feature>
<accession>A0ABN9SJA5</accession>
<evidence type="ECO:0000256" key="2">
    <source>
        <dbReference type="SAM" id="MobiDB-lite"/>
    </source>
</evidence>
<dbReference type="Proteomes" id="UP001189429">
    <property type="component" value="Unassembled WGS sequence"/>
</dbReference>
<evidence type="ECO:0000313" key="3">
    <source>
        <dbReference type="EMBL" id="CAK0831791.1"/>
    </source>
</evidence>
<name>A0ABN9SJA5_9DINO</name>
<keyword evidence="1" id="KW-0175">Coiled coil</keyword>
<protein>
    <submittedName>
        <fullName evidence="3">Uncharacterized protein</fullName>
    </submittedName>
</protein>